<evidence type="ECO:0000313" key="2">
    <source>
        <dbReference type="Proteomes" id="UP001516400"/>
    </source>
</evidence>
<keyword evidence="2" id="KW-1185">Reference proteome</keyword>
<dbReference type="EMBL" id="JABFTP020000185">
    <property type="protein sequence ID" value="KAL3285624.1"/>
    <property type="molecule type" value="Genomic_DNA"/>
</dbReference>
<sequence length="97" mass="11084">MIRKTTASDCNSPTFSKYQMKLIEAKRVYLAHRMVAVVAIQALAGTSPLDLLAEERRRIHAHRDGRQPRVRDQTRIKKWLAGRRSGMQHRKGHGPGI</sequence>
<accession>A0ABD2P4E9</accession>
<evidence type="ECO:0000313" key="1">
    <source>
        <dbReference type="EMBL" id="KAL3285624.1"/>
    </source>
</evidence>
<dbReference type="Proteomes" id="UP001516400">
    <property type="component" value="Unassembled WGS sequence"/>
</dbReference>
<proteinExistence type="predicted"/>
<name>A0ABD2P4E9_9CUCU</name>
<organism evidence="1 2">
    <name type="scientific">Cryptolaemus montrouzieri</name>
    <dbReference type="NCBI Taxonomy" id="559131"/>
    <lineage>
        <taxon>Eukaryota</taxon>
        <taxon>Metazoa</taxon>
        <taxon>Ecdysozoa</taxon>
        <taxon>Arthropoda</taxon>
        <taxon>Hexapoda</taxon>
        <taxon>Insecta</taxon>
        <taxon>Pterygota</taxon>
        <taxon>Neoptera</taxon>
        <taxon>Endopterygota</taxon>
        <taxon>Coleoptera</taxon>
        <taxon>Polyphaga</taxon>
        <taxon>Cucujiformia</taxon>
        <taxon>Coccinelloidea</taxon>
        <taxon>Coccinellidae</taxon>
        <taxon>Scymninae</taxon>
        <taxon>Scymnini</taxon>
        <taxon>Cryptolaemus</taxon>
    </lineage>
</organism>
<reference evidence="1 2" key="1">
    <citation type="journal article" date="2021" name="BMC Biol.">
        <title>Horizontally acquired antibacterial genes associated with adaptive radiation of ladybird beetles.</title>
        <authorList>
            <person name="Li H.S."/>
            <person name="Tang X.F."/>
            <person name="Huang Y.H."/>
            <person name="Xu Z.Y."/>
            <person name="Chen M.L."/>
            <person name="Du X.Y."/>
            <person name="Qiu B.Y."/>
            <person name="Chen P.T."/>
            <person name="Zhang W."/>
            <person name="Slipinski A."/>
            <person name="Escalona H.E."/>
            <person name="Waterhouse R.M."/>
            <person name="Zwick A."/>
            <person name="Pang H."/>
        </authorList>
    </citation>
    <scope>NUCLEOTIDE SEQUENCE [LARGE SCALE GENOMIC DNA]</scope>
    <source>
        <strain evidence="1">SYSU2018</strain>
    </source>
</reference>
<comment type="caution">
    <text evidence="1">The sequence shown here is derived from an EMBL/GenBank/DDBJ whole genome shotgun (WGS) entry which is preliminary data.</text>
</comment>
<dbReference type="AlphaFoldDB" id="A0ABD2P4E9"/>
<gene>
    <name evidence="1" type="ORF">HHI36_000152</name>
</gene>
<protein>
    <submittedName>
        <fullName evidence="1">Uncharacterized protein</fullName>
    </submittedName>
</protein>